<gene>
    <name evidence="2" type="ORF">ACD661_16465</name>
</gene>
<comment type="caution">
    <text evidence="2">The sequence shown here is derived from an EMBL/GenBank/DDBJ whole genome shotgun (WGS) entry which is preliminary data.</text>
</comment>
<dbReference type="Proteomes" id="UP001615550">
    <property type="component" value="Unassembled WGS sequence"/>
</dbReference>
<proteinExistence type="predicted"/>
<accession>A0ABW8DDT0</accession>
<reference evidence="2 3" key="1">
    <citation type="submission" date="2024-08" db="EMBL/GenBank/DDBJ databases">
        <title>Draft Genome Sequence of Legionella lytica strain DSB2004, Isolated From a Fire Sprinkler System.</title>
        <authorList>
            <person name="Everhart A.D."/>
            <person name="Kidane D.T."/>
            <person name="Farone A.L."/>
            <person name="Farone M.B."/>
        </authorList>
    </citation>
    <scope>NUCLEOTIDE SEQUENCE [LARGE SCALE GENOMIC DNA]</scope>
    <source>
        <strain evidence="2 3">DSB2004</strain>
    </source>
</reference>
<name>A0ABW8DDT0_9GAMM</name>
<keyword evidence="1" id="KW-0472">Membrane</keyword>
<keyword evidence="1" id="KW-0812">Transmembrane</keyword>
<evidence type="ECO:0000313" key="2">
    <source>
        <dbReference type="EMBL" id="MFJ1270151.1"/>
    </source>
</evidence>
<evidence type="ECO:0000313" key="3">
    <source>
        <dbReference type="Proteomes" id="UP001615550"/>
    </source>
</evidence>
<evidence type="ECO:0000256" key="1">
    <source>
        <dbReference type="SAM" id="Phobius"/>
    </source>
</evidence>
<dbReference type="EMBL" id="JBGORX010000014">
    <property type="protein sequence ID" value="MFJ1270151.1"/>
    <property type="molecule type" value="Genomic_DNA"/>
</dbReference>
<keyword evidence="1" id="KW-1133">Transmembrane helix</keyword>
<keyword evidence="3" id="KW-1185">Reference proteome</keyword>
<feature type="transmembrane region" description="Helical" evidence="1">
    <location>
        <begin position="129"/>
        <end position="153"/>
    </location>
</feature>
<organism evidence="2 3">
    <name type="scientific">Legionella lytica</name>
    <dbReference type="NCBI Taxonomy" id="96232"/>
    <lineage>
        <taxon>Bacteria</taxon>
        <taxon>Pseudomonadati</taxon>
        <taxon>Pseudomonadota</taxon>
        <taxon>Gammaproteobacteria</taxon>
        <taxon>Legionellales</taxon>
        <taxon>Legionellaceae</taxon>
        <taxon>Legionella</taxon>
    </lineage>
</organism>
<feature type="transmembrane region" description="Helical" evidence="1">
    <location>
        <begin position="159"/>
        <end position="179"/>
    </location>
</feature>
<dbReference type="RefSeq" id="WP_400188937.1">
    <property type="nucleotide sequence ID" value="NZ_JBGORX010000014.1"/>
</dbReference>
<sequence>MYSNNEEFNSVAIEFNRRLNEFLRTTNAHISSQQLYSEIGIDDYLAKKRVLDSIKDNGTIFEVKLHVLFTVMNKAEIDYFKLLFEAANKAIQAPTLENCNNFQAEFNRFKMEINKYKAAHPFSAGLGPILINALILVLSLSLLLMGVIALSIATPPVGLVIAAQFIGAIGSFITLDFLFSSNRKTQYGFFNNAHINSAEKFVNDMEFTSLGLVCT</sequence>
<protein>
    <submittedName>
        <fullName evidence="2">Uncharacterized protein</fullName>
    </submittedName>
</protein>